<organism evidence="9 10">
    <name type="scientific">Nadsonia fulvescens var. elongata DSM 6958</name>
    <dbReference type="NCBI Taxonomy" id="857566"/>
    <lineage>
        <taxon>Eukaryota</taxon>
        <taxon>Fungi</taxon>
        <taxon>Dikarya</taxon>
        <taxon>Ascomycota</taxon>
        <taxon>Saccharomycotina</taxon>
        <taxon>Dipodascomycetes</taxon>
        <taxon>Dipodascales</taxon>
        <taxon>Dipodascales incertae sedis</taxon>
        <taxon>Nadsonia</taxon>
    </lineage>
</organism>
<dbReference type="STRING" id="857566.A0A1E3PKY0"/>
<evidence type="ECO:0000256" key="6">
    <source>
        <dbReference type="PROSITE-ProRule" id="PRU00221"/>
    </source>
</evidence>
<accession>A0A1E3PKY0</accession>
<dbReference type="EMBL" id="KV454409">
    <property type="protein sequence ID" value="ODQ65854.1"/>
    <property type="molecule type" value="Genomic_DNA"/>
</dbReference>
<dbReference type="Pfam" id="PF12896">
    <property type="entry name" value="ANAPC4"/>
    <property type="match status" value="1"/>
</dbReference>
<keyword evidence="4" id="KW-0833">Ubl conjugation pathway</keyword>
<evidence type="ECO:0000256" key="1">
    <source>
        <dbReference type="ARBA" id="ARBA00016067"/>
    </source>
</evidence>
<dbReference type="PROSITE" id="PS50082">
    <property type="entry name" value="WD_REPEATS_2"/>
    <property type="match status" value="1"/>
</dbReference>
<evidence type="ECO:0000256" key="2">
    <source>
        <dbReference type="ARBA" id="ARBA00022618"/>
    </source>
</evidence>
<sequence>MAFLTLDEKTLPIPINPSLISWCPTIDLLAVGESDGGLSMYRLGGQRVLHLSGAKQQIHAIAWRPDGKMFALTFTDGQCRLYDTNTGRPLHNLRAVPGPRTNNEKASLGTQQASLLTWISTSEFLGNRNLRLFDIFLDIDILASLPRLSSLPTSISTTTATSASASSSVFTARNAIEDMIQTGINHGSNGDNYHRLDLLLTGSPNGDLALDIFGLFSVGTVSLAPGTISGLAPTRPVQHSSTGDLLKHVFIMQGGYGSSNSTLCFSSMEFGFIDKFGSYLHEVSTTSSKILALLAYIKEATAILIKETHSIQALIKTMLSPLEANLGDDTLVSELYDALITGTPDAAVQQWLYETLASGNCRAFKKWKKTSCQNYEMGRKVLFENLVPACDRVVVLLSRLNGLGQWKHRGKQLGLIPALMDHGIEAAAQSLKLCKKIIWEINDEYCHFNSFIAWLQVLIYENDSEKNAAIATDGLEDTKTMEVATYITVYLETDVLKLSVASLQTTTEELWKCCLEAFESPKAAMRSKIKLGDRITLADNYRETSICRLRIVESHSASYAYIILAEAAESTLPSSETSQLVVSRVNLGDRLAPIGISRVSYDNKWRLLAIEFIDDKEIIAMFEEGPSQTVLKAFSYASLSYSPITRTAGVLSPLVQYIEKLDLPSSVLVATRQRQFCHTEHFVPRGLAINGEKGRRIGCLLADHHQRYLVFDLDEEEGGSEEDTDLDANH</sequence>
<proteinExistence type="predicted"/>
<dbReference type="PANTHER" id="PTHR13260:SF0">
    <property type="entry name" value="ANAPHASE-PROMOTING COMPLEX SUBUNIT 4"/>
    <property type="match status" value="1"/>
</dbReference>
<dbReference type="Pfam" id="PF12894">
    <property type="entry name" value="ANAPC4_WD40"/>
    <property type="match status" value="1"/>
</dbReference>
<dbReference type="InterPro" id="IPR024789">
    <property type="entry name" value="APC4"/>
</dbReference>
<dbReference type="InterPro" id="IPR001680">
    <property type="entry name" value="WD40_rpt"/>
</dbReference>
<feature type="repeat" description="WD" evidence="6">
    <location>
        <begin position="51"/>
        <end position="92"/>
    </location>
</feature>
<evidence type="ECO:0000313" key="10">
    <source>
        <dbReference type="Proteomes" id="UP000095009"/>
    </source>
</evidence>
<dbReference type="OrthoDB" id="2110451at2759"/>
<dbReference type="GO" id="GO:0034399">
    <property type="term" value="C:nuclear periphery"/>
    <property type="evidence" value="ECO:0007669"/>
    <property type="project" value="TreeGrafter"/>
</dbReference>
<dbReference type="InterPro" id="IPR036322">
    <property type="entry name" value="WD40_repeat_dom_sf"/>
</dbReference>
<dbReference type="PANTHER" id="PTHR13260">
    <property type="entry name" value="ANAPHASE PROMOTING COMPLEX SUBUNIT 4 APC4"/>
    <property type="match status" value="1"/>
</dbReference>
<dbReference type="AlphaFoldDB" id="A0A1E3PKY0"/>
<evidence type="ECO:0000259" key="8">
    <source>
        <dbReference type="Pfam" id="PF12896"/>
    </source>
</evidence>
<evidence type="ECO:0000313" key="9">
    <source>
        <dbReference type="EMBL" id="ODQ65854.1"/>
    </source>
</evidence>
<feature type="domain" description="Anaphase-promoting complex subunit 4 long" evidence="8">
    <location>
        <begin position="267"/>
        <end position="461"/>
    </location>
</feature>
<keyword evidence="2" id="KW-0132">Cell division</keyword>
<evidence type="ECO:0000256" key="4">
    <source>
        <dbReference type="ARBA" id="ARBA00022786"/>
    </source>
</evidence>
<evidence type="ECO:0000256" key="3">
    <source>
        <dbReference type="ARBA" id="ARBA00022776"/>
    </source>
</evidence>
<dbReference type="InterPro" id="IPR024790">
    <property type="entry name" value="APC4_long_dom"/>
</dbReference>
<dbReference type="GO" id="GO:0051301">
    <property type="term" value="P:cell division"/>
    <property type="evidence" value="ECO:0007669"/>
    <property type="project" value="UniProtKB-KW"/>
</dbReference>
<gene>
    <name evidence="9" type="ORF">NADFUDRAFT_65701</name>
</gene>
<dbReference type="InterPro" id="IPR015943">
    <property type="entry name" value="WD40/YVTN_repeat-like_dom_sf"/>
</dbReference>
<keyword evidence="6" id="KW-0853">WD repeat</keyword>
<evidence type="ECO:0000256" key="5">
    <source>
        <dbReference type="ARBA" id="ARBA00023306"/>
    </source>
</evidence>
<dbReference type="GO" id="GO:0070979">
    <property type="term" value="P:protein K11-linked ubiquitination"/>
    <property type="evidence" value="ECO:0007669"/>
    <property type="project" value="TreeGrafter"/>
</dbReference>
<feature type="domain" description="Anaphase-promoting complex subunit 4-like WD40" evidence="7">
    <location>
        <begin position="21"/>
        <end position="98"/>
    </location>
</feature>
<dbReference type="GO" id="GO:0005680">
    <property type="term" value="C:anaphase-promoting complex"/>
    <property type="evidence" value="ECO:0007669"/>
    <property type="project" value="InterPro"/>
</dbReference>
<protein>
    <recommendedName>
        <fullName evidence="1">Anaphase-promoting complex subunit 4</fullName>
    </recommendedName>
</protein>
<keyword evidence="5" id="KW-0131">Cell cycle</keyword>
<dbReference type="GO" id="GO:0031145">
    <property type="term" value="P:anaphase-promoting complex-dependent catabolic process"/>
    <property type="evidence" value="ECO:0007669"/>
    <property type="project" value="InterPro"/>
</dbReference>
<keyword evidence="10" id="KW-1185">Reference proteome</keyword>
<evidence type="ECO:0000259" key="7">
    <source>
        <dbReference type="Pfam" id="PF12894"/>
    </source>
</evidence>
<dbReference type="Gene3D" id="2.130.10.10">
    <property type="entry name" value="YVTN repeat-like/Quinoprotein amine dehydrogenase"/>
    <property type="match status" value="1"/>
</dbReference>
<dbReference type="InterPro" id="IPR024977">
    <property type="entry name" value="Apc4-like_WD40_dom"/>
</dbReference>
<dbReference type="Proteomes" id="UP000095009">
    <property type="component" value="Unassembled WGS sequence"/>
</dbReference>
<reference evidence="9 10" key="1">
    <citation type="journal article" date="2016" name="Proc. Natl. Acad. Sci. U.S.A.">
        <title>Comparative genomics of biotechnologically important yeasts.</title>
        <authorList>
            <person name="Riley R."/>
            <person name="Haridas S."/>
            <person name="Wolfe K.H."/>
            <person name="Lopes M.R."/>
            <person name="Hittinger C.T."/>
            <person name="Goeker M."/>
            <person name="Salamov A.A."/>
            <person name="Wisecaver J.H."/>
            <person name="Long T.M."/>
            <person name="Calvey C.H."/>
            <person name="Aerts A.L."/>
            <person name="Barry K.W."/>
            <person name="Choi C."/>
            <person name="Clum A."/>
            <person name="Coughlan A.Y."/>
            <person name="Deshpande S."/>
            <person name="Douglass A.P."/>
            <person name="Hanson S.J."/>
            <person name="Klenk H.-P."/>
            <person name="LaButti K.M."/>
            <person name="Lapidus A."/>
            <person name="Lindquist E.A."/>
            <person name="Lipzen A.M."/>
            <person name="Meier-Kolthoff J.P."/>
            <person name="Ohm R.A."/>
            <person name="Otillar R.P."/>
            <person name="Pangilinan J.L."/>
            <person name="Peng Y."/>
            <person name="Rokas A."/>
            <person name="Rosa C.A."/>
            <person name="Scheuner C."/>
            <person name="Sibirny A.A."/>
            <person name="Slot J.C."/>
            <person name="Stielow J.B."/>
            <person name="Sun H."/>
            <person name="Kurtzman C.P."/>
            <person name="Blackwell M."/>
            <person name="Grigoriev I.V."/>
            <person name="Jeffries T.W."/>
        </authorList>
    </citation>
    <scope>NUCLEOTIDE SEQUENCE [LARGE SCALE GENOMIC DNA]</scope>
    <source>
        <strain evidence="9 10">DSM 6958</strain>
    </source>
</reference>
<keyword evidence="3" id="KW-0498">Mitosis</keyword>
<name>A0A1E3PKY0_9ASCO</name>
<dbReference type="SUPFAM" id="SSF50978">
    <property type="entry name" value="WD40 repeat-like"/>
    <property type="match status" value="1"/>
</dbReference>